<gene>
    <name evidence="1" type="ORF">P167DRAFT_202148</name>
</gene>
<protein>
    <recommendedName>
        <fullName evidence="3">Fungal N-terminal domain-containing protein</fullName>
    </recommendedName>
</protein>
<dbReference type="OrthoDB" id="10509355at2759"/>
<proteinExistence type="predicted"/>
<sequence length="276" mass="31048">MSEILGTMASILALTEAVADCYKFFSGTLPSPKEPKIENELHVLENVLTELMSVVKDVGAHLSSGTLNLVKSCTQECMDEITRFQREVGLRSKGKGIKTIFMSYLQRQQTEKKTLEFFARMERSKSTLTLLLAVNQMATSLAITSNQTQPDPVGVCTCTTQTALNDVAEVDRRSIRSATEDTPRHLLKKIDPRAAIHVFEYMYTCVKLKACSKFLIEGDRVEYTVKDQEKIGIPADMYYCYDKEPIETCLFSLVCVVKISNIKTITLRPYNQVKTS</sequence>
<dbReference type="InParanoid" id="A0A3N4L645"/>
<name>A0A3N4L645_9PEZI</name>
<reference evidence="1 2" key="1">
    <citation type="journal article" date="2018" name="Nat. Ecol. Evol.">
        <title>Pezizomycetes genomes reveal the molecular basis of ectomycorrhizal truffle lifestyle.</title>
        <authorList>
            <person name="Murat C."/>
            <person name="Payen T."/>
            <person name="Noel B."/>
            <person name="Kuo A."/>
            <person name="Morin E."/>
            <person name="Chen J."/>
            <person name="Kohler A."/>
            <person name="Krizsan K."/>
            <person name="Balestrini R."/>
            <person name="Da Silva C."/>
            <person name="Montanini B."/>
            <person name="Hainaut M."/>
            <person name="Levati E."/>
            <person name="Barry K.W."/>
            <person name="Belfiori B."/>
            <person name="Cichocki N."/>
            <person name="Clum A."/>
            <person name="Dockter R.B."/>
            <person name="Fauchery L."/>
            <person name="Guy J."/>
            <person name="Iotti M."/>
            <person name="Le Tacon F."/>
            <person name="Lindquist E.A."/>
            <person name="Lipzen A."/>
            <person name="Malagnac F."/>
            <person name="Mello A."/>
            <person name="Molinier V."/>
            <person name="Miyauchi S."/>
            <person name="Poulain J."/>
            <person name="Riccioni C."/>
            <person name="Rubini A."/>
            <person name="Sitrit Y."/>
            <person name="Splivallo R."/>
            <person name="Traeger S."/>
            <person name="Wang M."/>
            <person name="Zifcakova L."/>
            <person name="Wipf D."/>
            <person name="Zambonelli A."/>
            <person name="Paolocci F."/>
            <person name="Nowrousian M."/>
            <person name="Ottonello S."/>
            <person name="Baldrian P."/>
            <person name="Spatafora J.W."/>
            <person name="Henrissat B."/>
            <person name="Nagy L.G."/>
            <person name="Aury J.M."/>
            <person name="Wincker P."/>
            <person name="Grigoriev I.V."/>
            <person name="Bonfante P."/>
            <person name="Martin F.M."/>
        </authorList>
    </citation>
    <scope>NUCLEOTIDE SEQUENCE [LARGE SCALE GENOMIC DNA]</scope>
    <source>
        <strain evidence="1 2">CCBAS932</strain>
    </source>
</reference>
<accession>A0A3N4L645</accession>
<dbReference type="EMBL" id="ML119107">
    <property type="protein sequence ID" value="RPB16972.1"/>
    <property type="molecule type" value="Genomic_DNA"/>
</dbReference>
<keyword evidence="2" id="KW-1185">Reference proteome</keyword>
<evidence type="ECO:0008006" key="3">
    <source>
        <dbReference type="Google" id="ProtNLM"/>
    </source>
</evidence>
<evidence type="ECO:0000313" key="1">
    <source>
        <dbReference type="EMBL" id="RPB16972.1"/>
    </source>
</evidence>
<dbReference type="Proteomes" id="UP000277580">
    <property type="component" value="Unassembled WGS sequence"/>
</dbReference>
<organism evidence="1 2">
    <name type="scientific">Morchella conica CCBAS932</name>
    <dbReference type="NCBI Taxonomy" id="1392247"/>
    <lineage>
        <taxon>Eukaryota</taxon>
        <taxon>Fungi</taxon>
        <taxon>Dikarya</taxon>
        <taxon>Ascomycota</taxon>
        <taxon>Pezizomycotina</taxon>
        <taxon>Pezizomycetes</taxon>
        <taxon>Pezizales</taxon>
        <taxon>Morchellaceae</taxon>
        <taxon>Morchella</taxon>
    </lineage>
</organism>
<dbReference type="AlphaFoldDB" id="A0A3N4L645"/>
<evidence type="ECO:0000313" key="2">
    <source>
        <dbReference type="Proteomes" id="UP000277580"/>
    </source>
</evidence>